<dbReference type="InterPro" id="IPR052163">
    <property type="entry name" value="DGC-Regulatory_Protein"/>
</dbReference>
<reference evidence="4 5" key="1">
    <citation type="submission" date="2020-07" db="EMBL/GenBank/DDBJ databases">
        <authorList>
            <person name="Maaloum M."/>
        </authorList>
    </citation>
    <scope>NUCLEOTIDE SEQUENCE [LARGE SCALE GENOMIC DNA]</scope>
    <source>
        <strain evidence="4 5">GCS-AN-3</strain>
    </source>
</reference>
<keyword evidence="1" id="KW-0812">Transmembrane</keyword>
<evidence type="ECO:0000313" key="5">
    <source>
        <dbReference type="Proteomes" id="UP000589716"/>
    </source>
</evidence>
<evidence type="ECO:0000313" key="4">
    <source>
        <dbReference type="EMBL" id="NZA00899.1"/>
    </source>
</evidence>
<dbReference type="SMART" id="SM00267">
    <property type="entry name" value="GGDEF"/>
    <property type="match status" value="1"/>
</dbReference>
<dbReference type="PANTHER" id="PTHR46663:SF2">
    <property type="entry name" value="GGDEF DOMAIN-CONTAINING PROTEIN"/>
    <property type="match status" value="1"/>
</dbReference>
<feature type="domain" description="HAMP" evidence="2">
    <location>
        <begin position="296"/>
        <end position="348"/>
    </location>
</feature>
<dbReference type="InterPro" id="IPR043128">
    <property type="entry name" value="Rev_trsase/Diguanyl_cyclase"/>
</dbReference>
<dbReference type="Gene3D" id="3.30.70.270">
    <property type="match status" value="1"/>
</dbReference>
<dbReference type="Proteomes" id="UP000589716">
    <property type="component" value="Unassembled WGS sequence"/>
</dbReference>
<dbReference type="NCBIfam" id="TIGR00254">
    <property type="entry name" value="GGDEF"/>
    <property type="match status" value="1"/>
</dbReference>
<dbReference type="GO" id="GO:0016020">
    <property type="term" value="C:membrane"/>
    <property type="evidence" value="ECO:0007669"/>
    <property type="project" value="InterPro"/>
</dbReference>
<dbReference type="AlphaFoldDB" id="A0A853IXD5"/>
<comment type="caution">
    <text evidence="4">The sequence shown here is derived from an EMBL/GenBank/DDBJ whole genome shotgun (WGS) entry which is preliminary data.</text>
</comment>
<dbReference type="InterPro" id="IPR029787">
    <property type="entry name" value="Nucleotide_cyclase"/>
</dbReference>
<dbReference type="SUPFAM" id="SSF55073">
    <property type="entry name" value="Nucleotide cyclase"/>
    <property type="match status" value="1"/>
</dbReference>
<evidence type="ECO:0000259" key="2">
    <source>
        <dbReference type="PROSITE" id="PS50885"/>
    </source>
</evidence>
<sequence>MLEAAFPAGVQPPADWDADDIAALRERFWIATSIHRNPHNYAYYGDQQGRFFGLMRHADDSAELRLRPSGQGVRELHAFNGIHGALGPAQPETRVFEPRERPWYQLGLQAASNTWSPIYIDFRSQELVTTFVRRVSVGDAPATGVVATDLPLQRISEFLQQLELTPNALAMVVEPDGQIIGMSAGEPVQRDASGQYTRVHAERAGNALAADAFRSVRAFIGKDSEPRTAAFRNEQGQTIQVGYTHLRDEAGLNWWVVVAVPRADFMGDIERSAWRSLVLSLLAALAAIGVGWVVLRVVGRMLGQFIESAQLVGEGRPSPPLPVSRQDELGVLARSLSDMQVKLQTDTLTGLLNRDTFMRGLKDRFQRHASGSHPQPFAVLFIDINRFKAINDTLGHAVGDAVIREMAERLRTHVRMQDRVGRYAGDEFVVLLDQIRDPADAETVRHNLEQLLRQPLQSVLLLDPALAAMGATVGAGVCPTDATEIGDLLTFADGDMYRRKPGAAAGDSSG</sequence>
<dbReference type="RefSeq" id="WP_180549431.1">
    <property type="nucleotide sequence ID" value="NZ_JACCKX010000001.1"/>
</dbReference>
<dbReference type="SUPFAM" id="SSF158472">
    <property type="entry name" value="HAMP domain-like"/>
    <property type="match status" value="1"/>
</dbReference>
<accession>A0A853IXD5</accession>
<dbReference type="Gene3D" id="3.30.450.20">
    <property type="entry name" value="PAS domain"/>
    <property type="match status" value="1"/>
</dbReference>
<gene>
    <name evidence="4" type="ORF">H0I39_02250</name>
</gene>
<dbReference type="Gene3D" id="6.10.340.10">
    <property type="match status" value="1"/>
</dbReference>
<dbReference type="Pfam" id="PF00990">
    <property type="entry name" value="GGDEF"/>
    <property type="match status" value="1"/>
</dbReference>
<dbReference type="InterPro" id="IPR000160">
    <property type="entry name" value="GGDEF_dom"/>
</dbReference>
<dbReference type="PROSITE" id="PS50887">
    <property type="entry name" value="GGDEF"/>
    <property type="match status" value="1"/>
</dbReference>
<keyword evidence="1" id="KW-1133">Transmembrane helix</keyword>
<keyword evidence="5" id="KW-1185">Reference proteome</keyword>
<protein>
    <submittedName>
        <fullName evidence="4">Diguanylate cyclase</fullName>
    </submittedName>
</protein>
<feature type="transmembrane region" description="Helical" evidence="1">
    <location>
        <begin position="273"/>
        <end position="295"/>
    </location>
</feature>
<name>A0A853IXD5_9BURK</name>
<dbReference type="PROSITE" id="PS50885">
    <property type="entry name" value="HAMP"/>
    <property type="match status" value="1"/>
</dbReference>
<dbReference type="EMBL" id="JACCKX010000001">
    <property type="protein sequence ID" value="NZA00899.1"/>
    <property type="molecule type" value="Genomic_DNA"/>
</dbReference>
<dbReference type="InterPro" id="IPR003660">
    <property type="entry name" value="HAMP_dom"/>
</dbReference>
<dbReference type="GO" id="GO:0007165">
    <property type="term" value="P:signal transduction"/>
    <property type="evidence" value="ECO:0007669"/>
    <property type="project" value="InterPro"/>
</dbReference>
<dbReference type="CDD" id="cd06225">
    <property type="entry name" value="HAMP"/>
    <property type="match status" value="1"/>
</dbReference>
<organism evidence="4 5">
    <name type="scientific">Ottowia beijingensis</name>
    <dbReference type="NCBI Taxonomy" id="1207057"/>
    <lineage>
        <taxon>Bacteria</taxon>
        <taxon>Pseudomonadati</taxon>
        <taxon>Pseudomonadota</taxon>
        <taxon>Betaproteobacteria</taxon>
        <taxon>Burkholderiales</taxon>
        <taxon>Comamonadaceae</taxon>
        <taxon>Ottowia</taxon>
    </lineage>
</organism>
<evidence type="ECO:0000259" key="3">
    <source>
        <dbReference type="PROSITE" id="PS50887"/>
    </source>
</evidence>
<dbReference type="SMART" id="SM00304">
    <property type="entry name" value="HAMP"/>
    <property type="match status" value="1"/>
</dbReference>
<proteinExistence type="predicted"/>
<dbReference type="CDD" id="cd01949">
    <property type="entry name" value="GGDEF"/>
    <property type="match status" value="1"/>
</dbReference>
<keyword evidence="1" id="KW-0472">Membrane</keyword>
<evidence type="ECO:0000256" key="1">
    <source>
        <dbReference type="SAM" id="Phobius"/>
    </source>
</evidence>
<dbReference type="PANTHER" id="PTHR46663">
    <property type="entry name" value="DIGUANYLATE CYCLASE DGCT-RELATED"/>
    <property type="match status" value="1"/>
</dbReference>
<feature type="domain" description="GGDEF" evidence="3">
    <location>
        <begin position="375"/>
        <end position="510"/>
    </location>
</feature>